<dbReference type="EMBL" id="LJSK01000273">
    <property type="protein sequence ID" value="KPI84276.1"/>
    <property type="molecule type" value="Genomic_DNA"/>
</dbReference>
<dbReference type="OrthoDB" id="261272at2759"/>
<keyword evidence="3" id="KW-1185">Reference proteome</keyword>
<dbReference type="OMA" id="WLYTLTN"/>
<proteinExistence type="predicted"/>
<evidence type="ECO:0000313" key="3">
    <source>
        <dbReference type="Proteomes" id="UP000038009"/>
    </source>
</evidence>
<reference evidence="2 3" key="1">
    <citation type="journal article" date="2015" name="PLoS Pathog.">
        <title>Leptomonas seymouri: Adaptations to the Dixenous Life Cycle Analyzed by Genome Sequencing, Transcriptome Profiling and Co-infection with Leishmania donovani.</title>
        <authorList>
            <person name="Kraeva N."/>
            <person name="Butenko A."/>
            <person name="Hlavacova J."/>
            <person name="Kostygov A."/>
            <person name="Myskova J."/>
            <person name="Grybchuk D."/>
            <person name="Lestinova T."/>
            <person name="Votypka J."/>
            <person name="Volf P."/>
            <person name="Opperdoes F."/>
            <person name="Flegontov P."/>
            <person name="Lukes J."/>
            <person name="Yurchenko V."/>
        </authorList>
    </citation>
    <scope>NUCLEOTIDE SEQUENCE [LARGE SCALE GENOMIC DNA]</scope>
    <source>
        <strain evidence="2 3">ATCC 30220</strain>
    </source>
</reference>
<dbReference type="Proteomes" id="UP000038009">
    <property type="component" value="Unassembled WGS sequence"/>
</dbReference>
<accession>A0A0N0P3L7</accession>
<organism evidence="2 3">
    <name type="scientific">Leptomonas seymouri</name>
    <dbReference type="NCBI Taxonomy" id="5684"/>
    <lineage>
        <taxon>Eukaryota</taxon>
        <taxon>Discoba</taxon>
        <taxon>Euglenozoa</taxon>
        <taxon>Kinetoplastea</taxon>
        <taxon>Metakinetoplastina</taxon>
        <taxon>Trypanosomatida</taxon>
        <taxon>Trypanosomatidae</taxon>
        <taxon>Leishmaniinae</taxon>
        <taxon>Leptomonas</taxon>
    </lineage>
</organism>
<name>A0A0N0P3L7_LEPSE</name>
<dbReference type="VEuPathDB" id="TriTrypDB:Lsey_0273_0050"/>
<dbReference type="AlphaFoldDB" id="A0A0N0P3L7"/>
<evidence type="ECO:0000313" key="2">
    <source>
        <dbReference type="EMBL" id="KPI84276.1"/>
    </source>
</evidence>
<feature type="compositionally biased region" description="Low complexity" evidence="1">
    <location>
        <begin position="1"/>
        <end position="31"/>
    </location>
</feature>
<evidence type="ECO:0008006" key="4">
    <source>
        <dbReference type="Google" id="ProtNLM"/>
    </source>
</evidence>
<protein>
    <recommendedName>
        <fullName evidence="4">BCNT-C domain-containing protein</fullName>
    </recommendedName>
</protein>
<feature type="region of interest" description="Disordered" evidence="1">
    <location>
        <begin position="1"/>
        <end position="37"/>
    </location>
</feature>
<feature type="region of interest" description="Disordered" evidence="1">
    <location>
        <begin position="180"/>
        <end position="217"/>
    </location>
</feature>
<sequence>MSDTSDADSAASLSTDASRASSLDSAPASLPHRYGAEVTRGEPVEVARLRLQREQRLRRMLSQRHLGQPEALSRTALLCTRSALSEEDTVWLYALTNHSCFERLLREVEATPSSIAGHLDAILSNANPLFHFNYGMPIEAPHCTAGMDEAVEENSRDLPFLRQSPLMRQWSSERCVIRRKRPAPEEQATSSPAFQEAGTGRAGALKKNAKKTSSTSASSGLVAQSMMAWEAHLASSLTREGETIENFRQARSKSSYTEKKAFQQQAEWNEFTREVALQQQQRDREATRALRRGEVDE</sequence>
<evidence type="ECO:0000256" key="1">
    <source>
        <dbReference type="SAM" id="MobiDB-lite"/>
    </source>
</evidence>
<comment type="caution">
    <text evidence="2">The sequence shown here is derived from an EMBL/GenBank/DDBJ whole genome shotgun (WGS) entry which is preliminary data.</text>
</comment>
<gene>
    <name evidence="2" type="ORF">ABL78_6667</name>
</gene>